<feature type="binding site" evidence="10">
    <location>
        <begin position="119"/>
        <end position="121"/>
    </location>
    <ligand>
        <name>substrate</name>
    </ligand>
</feature>
<reference evidence="12 13" key="1">
    <citation type="submission" date="2019-09" db="EMBL/GenBank/DDBJ databases">
        <title>Draft genome sequences of 48 bacterial type strains from the CCUG.</title>
        <authorList>
            <person name="Tunovic T."/>
            <person name="Pineiro-Iglesias B."/>
            <person name="Unosson C."/>
            <person name="Inganas E."/>
            <person name="Ohlen M."/>
            <person name="Cardew S."/>
            <person name="Jensie-Markopoulos S."/>
            <person name="Salva-Serra F."/>
            <person name="Jaen-Luchoro D."/>
            <person name="Karlsson R."/>
            <person name="Svensson-Stadler L."/>
            <person name="Chun J."/>
            <person name="Moore E."/>
        </authorList>
    </citation>
    <scope>NUCLEOTIDE SEQUENCE [LARGE SCALE GENOMIC DNA]</scope>
    <source>
        <strain evidence="12 13">CCUG 65686</strain>
    </source>
</reference>
<evidence type="ECO:0000256" key="3">
    <source>
        <dbReference type="ARBA" id="ARBA00004496"/>
    </source>
</evidence>
<comment type="pathway">
    <text evidence="10">Carbohydrate biosynthesis; D-glycero-D-manno-heptose 7-phosphate biosynthesis; D-glycero-alpha-D-manno-heptose 7-phosphate and D-glycero-beta-D-manno-heptose 7-phosphate from sedoheptulose 7-phosphate: step 1/1.</text>
</comment>
<sequence>MKDSIIAQVDKAIEIFTAIRNDDSLLGTVEKLVDQIVAALGAGGKVLIAGNGGSAADAQHIAGEFVSRFNFDRPGLPAIALTTDTSVLTAIGNDYGYEKLFERQVQALGRPGDVFWGISTSGRSPNVLRAMEEARKNGLFVTGFTGANSNAMGELADLCVCVPSRETPKIQEGHILLGHIVCGLVEERVFKRP</sequence>
<feature type="binding site" evidence="10">
    <location>
        <begin position="51"/>
        <end position="53"/>
    </location>
    <ligand>
        <name>substrate</name>
    </ligand>
</feature>
<keyword evidence="6 10" id="KW-0479">Metal-binding</keyword>
<evidence type="ECO:0000256" key="4">
    <source>
        <dbReference type="ARBA" id="ARBA00009894"/>
    </source>
</evidence>
<dbReference type="RefSeq" id="WP_059885018.1">
    <property type="nucleotide sequence ID" value="NZ_CABVPM010000014.1"/>
</dbReference>
<evidence type="ECO:0000256" key="10">
    <source>
        <dbReference type="HAMAP-Rule" id="MF_00067"/>
    </source>
</evidence>
<dbReference type="UniPathway" id="UPA00041">
    <property type="reaction ID" value="UER00436"/>
</dbReference>
<dbReference type="CDD" id="cd05006">
    <property type="entry name" value="SIS_GmhA"/>
    <property type="match status" value="1"/>
</dbReference>
<feature type="binding site" evidence="10">
    <location>
        <position position="60"/>
    </location>
    <ligand>
        <name>Zn(2+)</name>
        <dbReference type="ChEBI" id="CHEBI:29105"/>
    </ligand>
</feature>
<keyword evidence="7 10" id="KW-0862">Zinc</keyword>
<evidence type="ECO:0000256" key="6">
    <source>
        <dbReference type="ARBA" id="ARBA00022723"/>
    </source>
</evidence>
<dbReference type="GO" id="GO:0005737">
    <property type="term" value="C:cytoplasm"/>
    <property type="evidence" value="ECO:0007669"/>
    <property type="project" value="UniProtKB-SubCell"/>
</dbReference>
<gene>
    <name evidence="10" type="primary">gmhA</name>
    <name evidence="12" type="ORF">F7R25_10410</name>
</gene>
<feature type="binding site" evidence="10">
    <location>
        <position position="64"/>
    </location>
    <ligand>
        <name>Zn(2+)</name>
        <dbReference type="ChEBI" id="CHEBI:29105"/>
    </ligand>
</feature>
<evidence type="ECO:0000256" key="2">
    <source>
        <dbReference type="ARBA" id="ARBA00003172"/>
    </source>
</evidence>
<dbReference type="InterPro" id="IPR004515">
    <property type="entry name" value="Phosphoheptose_Isoase"/>
</dbReference>
<organism evidence="12 13">
    <name type="scientific">Burkholderia stagnalis</name>
    <dbReference type="NCBI Taxonomy" id="1503054"/>
    <lineage>
        <taxon>Bacteria</taxon>
        <taxon>Pseudomonadati</taxon>
        <taxon>Pseudomonadota</taxon>
        <taxon>Betaproteobacteria</taxon>
        <taxon>Burkholderiales</taxon>
        <taxon>Burkholderiaceae</taxon>
        <taxon>Burkholderia</taxon>
        <taxon>Burkholderia cepacia complex</taxon>
    </lineage>
</organism>
<dbReference type="PANTHER" id="PTHR30390:SF6">
    <property type="entry name" value="DNAA INITIATOR-ASSOCIATING PROTEIN DIAA"/>
    <property type="match status" value="1"/>
</dbReference>
<dbReference type="EC" id="5.3.1.28" evidence="10"/>
<protein>
    <recommendedName>
        <fullName evidence="10">Phosphoheptose isomerase</fullName>
        <ecNumber evidence="10">5.3.1.28</ecNumber>
    </recommendedName>
    <alternativeName>
        <fullName evidence="10">Sedoheptulose 7-phosphate isomerase</fullName>
    </alternativeName>
</protein>
<comment type="catalytic activity">
    <reaction evidence="1 10">
        <text>2 D-sedoheptulose 7-phosphate = D-glycero-alpha-D-manno-heptose 7-phosphate + D-glycero-beta-D-manno-heptose 7-phosphate</text>
        <dbReference type="Rhea" id="RHEA:27489"/>
        <dbReference type="ChEBI" id="CHEBI:57483"/>
        <dbReference type="ChEBI" id="CHEBI:60203"/>
        <dbReference type="ChEBI" id="CHEBI:60204"/>
        <dbReference type="EC" id="5.3.1.28"/>
    </reaction>
</comment>
<feature type="binding site" evidence="10">
    <location>
        <begin position="93"/>
        <end position="94"/>
    </location>
    <ligand>
        <name>substrate</name>
    </ligand>
</feature>
<keyword evidence="9 10" id="KW-0119">Carbohydrate metabolism</keyword>
<dbReference type="GO" id="GO:0008270">
    <property type="term" value="F:zinc ion binding"/>
    <property type="evidence" value="ECO:0007669"/>
    <property type="project" value="UniProtKB-UniRule"/>
</dbReference>
<dbReference type="PROSITE" id="PS51464">
    <property type="entry name" value="SIS"/>
    <property type="match status" value="1"/>
</dbReference>
<feature type="binding site" evidence="10">
    <location>
        <position position="171"/>
    </location>
    <ligand>
        <name>Zn(2+)</name>
        <dbReference type="ChEBI" id="CHEBI:29105"/>
    </ligand>
</feature>
<dbReference type="InterPro" id="IPR035461">
    <property type="entry name" value="GmhA/DiaA"/>
</dbReference>
<comment type="similarity">
    <text evidence="4 10">Belongs to the SIS family. GmhA subfamily.</text>
</comment>
<proteinExistence type="inferred from homology"/>
<keyword evidence="5 10" id="KW-0963">Cytoplasm</keyword>
<dbReference type="GO" id="GO:0005975">
    <property type="term" value="P:carbohydrate metabolic process"/>
    <property type="evidence" value="ECO:0007669"/>
    <property type="project" value="UniProtKB-UniRule"/>
</dbReference>
<evidence type="ECO:0000256" key="5">
    <source>
        <dbReference type="ARBA" id="ARBA00022490"/>
    </source>
</evidence>
<evidence type="ECO:0000313" key="13">
    <source>
        <dbReference type="Proteomes" id="UP000473470"/>
    </source>
</evidence>
<feature type="binding site" evidence="10">
    <location>
        <position position="179"/>
    </location>
    <ligand>
        <name>Zn(2+)</name>
        <dbReference type="ChEBI" id="CHEBI:29105"/>
    </ligand>
</feature>
<feature type="binding site" evidence="10">
    <location>
        <position position="64"/>
    </location>
    <ligand>
        <name>substrate</name>
    </ligand>
</feature>
<dbReference type="InterPro" id="IPR046348">
    <property type="entry name" value="SIS_dom_sf"/>
</dbReference>
<evidence type="ECO:0000313" key="12">
    <source>
        <dbReference type="EMBL" id="KAB0638881.1"/>
    </source>
</evidence>
<dbReference type="AlphaFoldDB" id="A0A6L3N091"/>
<evidence type="ECO:0000256" key="9">
    <source>
        <dbReference type="ARBA" id="ARBA00023277"/>
    </source>
</evidence>
<dbReference type="EMBL" id="VZOK01000012">
    <property type="protein sequence ID" value="KAB0638881.1"/>
    <property type="molecule type" value="Genomic_DNA"/>
</dbReference>
<comment type="subcellular location">
    <subcellularLocation>
        <location evidence="3 10">Cytoplasm</location>
    </subcellularLocation>
</comment>
<dbReference type="GO" id="GO:2001061">
    <property type="term" value="P:D-glycero-D-manno-heptose 7-phosphate biosynthetic process"/>
    <property type="evidence" value="ECO:0007669"/>
    <property type="project" value="UniProtKB-UniPathway"/>
</dbReference>
<evidence type="ECO:0000256" key="8">
    <source>
        <dbReference type="ARBA" id="ARBA00023235"/>
    </source>
</evidence>
<accession>A0A6L3N091</accession>
<comment type="subunit">
    <text evidence="10">Homotetramer.</text>
</comment>
<dbReference type="Proteomes" id="UP000473470">
    <property type="component" value="Unassembled WGS sequence"/>
</dbReference>
<dbReference type="GO" id="GO:0008968">
    <property type="term" value="F:D-sedoheptulose 7-phosphate isomerase activity"/>
    <property type="evidence" value="ECO:0007669"/>
    <property type="project" value="UniProtKB-UniRule"/>
</dbReference>
<dbReference type="PANTHER" id="PTHR30390">
    <property type="entry name" value="SEDOHEPTULOSE 7-PHOSPHATE ISOMERASE / DNAA INITIATOR-ASSOCIATING FACTOR FOR REPLICATION INITIATION"/>
    <property type="match status" value="1"/>
</dbReference>
<evidence type="ECO:0000259" key="11">
    <source>
        <dbReference type="PROSITE" id="PS51464"/>
    </source>
</evidence>
<dbReference type="Pfam" id="PF13580">
    <property type="entry name" value="SIS_2"/>
    <property type="match status" value="1"/>
</dbReference>
<feature type="binding site" evidence="10">
    <location>
        <position position="124"/>
    </location>
    <ligand>
        <name>substrate</name>
    </ligand>
</feature>
<dbReference type="HAMAP" id="MF_00067">
    <property type="entry name" value="GmhA"/>
    <property type="match status" value="1"/>
</dbReference>
<dbReference type="SUPFAM" id="SSF53697">
    <property type="entry name" value="SIS domain"/>
    <property type="match status" value="1"/>
</dbReference>
<comment type="function">
    <text evidence="2 10">Catalyzes the isomerization of sedoheptulose 7-phosphate in D-glycero-D-manno-heptose 7-phosphate.</text>
</comment>
<feature type="domain" description="SIS" evidence="11">
    <location>
        <begin position="36"/>
        <end position="193"/>
    </location>
</feature>
<comment type="caution">
    <text evidence="12">The sequence shown here is derived from an EMBL/GenBank/DDBJ whole genome shotgun (WGS) entry which is preliminary data.</text>
</comment>
<comment type="miscellaneous">
    <text evidence="10">The reaction produces a racemic mixture of D-glycero-alpha-D-manno-heptose 7-phosphate and D-glycero-beta-D-manno-heptose 7-phosphate.</text>
</comment>
<keyword evidence="8 10" id="KW-0413">Isomerase</keyword>
<feature type="binding site" evidence="10">
    <location>
        <position position="171"/>
    </location>
    <ligand>
        <name>substrate</name>
    </ligand>
</feature>
<evidence type="ECO:0000256" key="1">
    <source>
        <dbReference type="ARBA" id="ARBA00000348"/>
    </source>
</evidence>
<dbReference type="InterPro" id="IPR001347">
    <property type="entry name" value="SIS_dom"/>
</dbReference>
<evidence type="ECO:0000256" key="7">
    <source>
        <dbReference type="ARBA" id="ARBA00022833"/>
    </source>
</evidence>
<dbReference type="InterPro" id="IPR050099">
    <property type="entry name" value="SIS_GmhA/DiaA_subfam"/>
</dbReference>
<dbReference type="GO" id="GO:0097367">
    <property type="term" value="F:carbohydrate derivative binding"/>
    <property type="evidence" value="ECO:0007669"/>
    <property type="project" value="InterPro"/>
</dbReference>
<name>A0A6L3N091_9BURK</name>
<comment type="cofactor">
    <cofactor evidence="10">
        <name>Zn(2+)</name>
        <dbReference type="ChEBI" id="CHEBI:29105"/>
    </cofactor>
    <text evidence="10">Binds 1 zinc ion per subunit.</text>
</comment>
<dbReference type="Gene3D" id="3.40.50.10490">
    <property type="entry name" value="Glucose-6-phosphate isomerase like protein, domain 1"/>
    <property type="match status" value="1"/>
</dbReference>